<organism evidence="1">
    <name type="scientific">Xanthomonas arboricola</name>
    <dbReference type="NCBI Taxonomy" id="56448"/>
    <lineage>
        <taxon>Bacteria</taxon>
        <taxon>Pseudomonadati</taxon>
        <taxon>Pseudomonadota</taxon>
        <taxon>Gammaproteobacteria</taxon>
        <taxon>Lysobacterales</taxon>
        <taxon>Lysobacteraceae</taxon>
        <taxon>Xanthomonas</taxon>
    </lineage>
</organism>
<dbReference type="AlphaFoldDB" id="A0AB73GSX7"/>
<proteinExistence type="predicted"/>
<reference evidence="1" key="1">
    <citation type="submission" date="2020-08" db="EMBL/GenBank/DDBJ databases">
        <title>Studying the diversity of plant-associated saprophytic bacteria and their role in host health and plant-pathogen interactions.</title>
        <authorList>
            <person name="Potnis N."/>
        </authorList>
    </citation>
    <scope>NUCLEOTIDE SEQUENCE</scope>
    <source>
        <strain evidence="1">F21</strain>
    </source>
</reference>
<protein>
    <submittedName>
        <fullName evidence="1">Uncharacterized protein</fullName>
    </submittedName>
</protein>
<name>A0AB73GSX7_9XANT</name>
<gene>
    <name evidence="1" type="ORF">FHR65_000055</name>
</gene>
<evidence type="ECO:0000313" key="1">
    <source>
        <dbReference type="EMBL" id="MBB5668546.1"/>
    </source>
</evidence>
<dbReference type="EMBL" id="JACIIQ010000001">
    <property type="protein sequence ID" value="MBB5668546.1"/>
    <property type="molecule type" value="Genomic_DNA"/>
</dbReference>
<dbReference type="Proteomes" id="UP000528595">
    <property type="component" value="Unassembled WGS sequence"/>
</dbReference>
<sequence>MPFEAREQDIHQDDIRLLSGSDLQTRQSVFGMPHHFETRNLLQQSDHAFHEDGAISSDDDTCLHHSLGYTNGDRDVQRHSSGALQRIDRCSAGALERACHTLISTPSVLD</sequence>
<comment type="caution">
    <text evidence="1">The sequence shown here is derived from an EMBL/GenBank/DDBJ whole genome shotgun (WGS) entry which is preliminary data.</text>
</comment>
<accession>A0AB73GSX7</accession>